<sequence length="44" mass="4906">MMDEKIYKGNKIICFSSNDFQAFIINSGGDIENDVFTTLSAAKK</sequence>
<proteinExistence type="predicted"/>
<comment type="caution">
    <text evidence="1">The sequence shown here is derived from an EMBL/GenBank/DDBJ whole genome shotgun (WGS) entry which is preliminary data.</text>
</comment>
<dbReference type="AlphaFoldDB" id="B3JNN1"/>
<dbReference type="Proteomes" id="UP000003146">
    <property type="component" value="Unassembled WGS sequence"/>
</dbReference>
<organism evidence="1 2">
    <name type="scientific">Phocaeicola coprocola DSM 17136</name>
    <dbReference type="NCBI Taxonomy" id="470145"/>
    <lineage>
        <taxon>Bacteria</taxon>
        <taxon>Pseudomonadati</taxon>
        <taxon>Bacteroidota</taxon>
        <taxon>Bacteroidia</taxon>
        <taxon>Bacteroidales</taxon>
        <taxon>Bacteroidaceae</taxon>
        <taxon>Phocaeicola</taxon>
    </lineage>
</organism>
<dbReference type="HOGENOM" id="CLU_3212267_0_0_10"/>
<accession>B3JNN1</accession>
<protein>
    <submittedName>
        <fullName evidence="1">Uncharacterized protein</fullName>
    </submittedName>
</protein>
<evidence type="ECO:0000313" key="1">
    <source>
        <dbReference type="EMBL" id="EDU99446.1"/>
    </source>
</evidence>
<reference evidence="1 2" key="2">
    <citation type="submission" date="2008-04" db="EMBL/GenBank/DDBJ databases">
        <authorList>
            <person name="Fulton L."/>
            <person name="Clifton S."/>
            <person name="Fulton B."/>
            <person name="Xu J."/>
            <person name="Minx P."/>
            <person name="Pepin K.H."/>
            <person name="Johnson M."/>
            <person name="Thiruvilangam P."/>
            <person name="Bhonagiri V."/>
            <person name="Nash W.E."/>
            <person name="Mardis E.R."/>
            <person name="Wilson R.K."/>
        </authorList>
    </citation>
    <scope>NUCLEOTIDE SEQUENCE [LARGE SCALE GENOMIC DNA]</scope>
    <source>
        <strain evidence="1 2">DSM 17136</strain>
    </source>
</reference>
<evidence type="ECO:0000313" key="2">
    <source>
        <dbReference type="Proteomes" id="UP000003146"/>
    </source>
</evidence>
<dbReference type="EMBL" id="ABIY02000118">
    <property type="protein sequence ID" value="EDU99446.1"/>
    <property type="molecule type" value="Genomic_DNA"/>
</dbReference>
<reference evidence="1 2" key="1">
    <citation type="submission" date="2008-04" db="EMBL/GenBank/DDBJ databases">
        <title>Draft genome sequence of Bacteroides coprocola (DSM 17136).</title>
        <authorList>
            <person name="Sudarsanam P."/>
            <person name="Ley R."/>
            <person name="Guruge J."/>
            <person name="Turnbaugh P.J."/>
            <person name="Mahowald M."/>
            <person name="Liep D."/>
            <person name="Gordon J."/>
        </authorList>
    </citation>
    <scope>NUCLEOTIDE SEQUENCE [LARGE SCALE GENOMIC DNA]</scope>
    <source>
        <strain evidence="1 2">DSM 17136</strain>
    </source>
</reference>
<name>B3JNN1_9BACT</name>
<gene>
    <name evidence="1" type="ORF">BACCOP_03545</name>
</gene>